<evidence type="ECO:0000256" key="1">
    <source>
        <dbReference type="SAM" id="SignalP"/>
    </source>
</evidence>
<accession>A0A8B8AIP1</accession>
<dbReference type="RefSeq" id="XP_022290418.1">
    <property type="nucleotide sequence ID" value="XM_022434710.1"/>
</dbReference>
<sequence>MKQLPLFALLVSSVFSERCATVGDCRSTWCKDGQETLCLSDTCVCSGTVTEGCSNAGDCYLTGCYGRTEVHCTSGMCTCLEQGSPECCITAENCYYTTCTDGKEQSCVRNTCTCIEPSEPSTGSCVSDADCLGMCSYGGRCYCIDLRCICIVVMEKKTHEETYL</sequence>
<evidence type="ECO:0000313" key="3">
    <source>
        <dbReference type="RefSeq" id="XP_022290418.1"/>
    </source>
</evidence>
<gene>
    <name evidence="3" type="primary">LOC111102057</name>
</gene>
<keyword evidence="2" id="KW-1185">Reference proteome</keyword>
<organism evidence="2 3">
    <name type="scientific">Crassostrea virginica</name>
    <name type="common">Eastern oyster</name>
    <dbReference type="NCBI Taxonomy" id="6565"/>
    <lineage>
        <taxon>Eukaryota</taxon>
        <taxon>Metazoa</taxon>
        <taxon>Spiralia</taxon>
        <taxon>Lophotrochozoa</taxon>
        <taxon>Mollusca</taxon>
        <taxon>Bivalvia</taxon>
        <taxon>Autobranchia</taxon>
        <taxon>Pteriomorphia</taxon>
        <taxon>Ostreida</taxon>
        <taxon>Ostreoidea</taxon>
        <taxon>Ostreidae</taxon>
        <taxon>Crassostrea</taxon>
    </lineage>
</organism>
<keyword evidence="1" id="KW-0732">Signal</keyword>
<name>A0A8B8AIP1_CRAVI</name>
<reference evidence="3" key="1">
    <citation type="submission" date="2025-08" db="UniProtKB">
        <authorList>
            <consortium name="RefSeq"/>
        </authorList>
    </citation>
    <scope>IDENTIFICATION</scope>
    <source>
        <tissue evidence="3">Whole sample</tissue>
    </source>
</reference>
<proteinExistence type="predicted"/>
<feature type="signal peptide" evidence="1">
    <location>
        <begin position="1"/>
        <end position="16"/>
    </location>
</feature>
<evidence type="ECO:0000313" key="2">
    <source>
        <dbReference type="Proteomes" id="UP000694844"/>
    </source>
</evidence>
<dbReference type="Proteomes" id="UP000694844">
    <property type="component" value="Chromosome 6"/>
</dbReference>
<dbReference type="AlphaFoldDB" id="A0A8B8AIP1"/>
<feature type="chain" id="PRO_5034364994" evidence="1">
    <location>
        <begin position="17"/>
        <end position="164"/>
    </location>
</feature>
<protein>
    <submittedName>
        <fullName evidence="3">Uncharacterized protein LOC111102057</fullName>
    </submittedName>
</protein>
<dbReference type="KEGG" id="cvn:111102057"/>
<dbReference type="GeneID" id="111102057"/>